<feature type="domain" description="DUF559" evidence="2">
    <location>
        <begin position="217"/>
        <end position="281"/>
    </location>
</feature>
<feature type="region of interest" description="Disordered" evidence="1">
    <location>
        <begin position="116"/>
        <end position="186"/>
    </location>
</feature>
<keyword evidence="3" id="KW-0255">Endonuclease</keyword>
<dbReference type="Pfam" id="PF04480">
    <property type="entry name" value="DUF559"/>
    <property type="match status" value="1"/>
</dbReference>
<dbReference type="RefSeq" id="WP_179822163.1">
    <property type="nucleotide sequence ID" value="NZ_JACCCO010000001.1"/>
</dbReference>
<keyword evidence="3" id="KW-0378">Hydrolase</keyword>
<proteinExistence type="predicted"/>
<dbReference type="InterPro" id="IPR047216">
    <property type="entry name" value="Endonuclease_DUF559_bact"/>
</dbReference>
<evidence type="ECO:0000256" key="1">
    <source>
        <dbReference type="SAM" id="MobiDB-lite"/>
    </source>
</evidence>
<evidence type="ECO:0000259" key="2">
    <source>
        <dbReference type="Pfam" id="PF04480"/>
    </source>
</evidence>
<name>A0A852V2E4_9ACTN</name>
<dbReference type="PANTHER" id="PTHR38590">
    <property type="entry name" value="BLL0828 PROTEIN"/>
    <property type="match status" value="1"/>
</dbReference>
<keyword evidence="3" id="KW-0540">Nuclease</keyword>
<dbReference type="EMBL" id="JACCCO010000001">
    <property type="protein sequence ID" value="NYF41404.1"/>
    <property type="molecule type" value="Genomic_DNA"/>
</dbReference>
<feature type="compositionally biased region" description="Low complexity" evidence="1">
    <location>
        <begin position="118"/>
        <end position="132"/>
    </location>
</feature>
<protein>
    <submittedName>
        <fullName evidence="3">Very-short-patch-repair endonuclease</fullName>
    </submittedName>
</protein>
<dbReference type="PANTHER" id="PTHR38590:SF1">
    <property type="entry name" value="BLL0828 PROTEIN"/>
    <property type="match status" value="1"/>
</dbReference>
<sequence>MGGAGGAAVLAVRELAGRLASGRRGLAPFLADLAARSLTDGTFRNPPRTPAEVRAAGLALAYAASFGRPCAAILVRVPEGLSSAGEERLLGAGEWLIRHGDLGFWITGAGPAAPGRIPVVTVEPVPSPSRRTPPARPAPTAPPARPVPSPGPGRFRDPGETPVRPALPAGSPAEGRTHPGSPVESALERALGSCAWAAGRAWNQTYQPSPLTGPIRVDLLWRAERCVVELDGPEHRSPENRVRDRARDARLRGDGYAVLRFDNDRVMNDLPSVLRELKKFLQARRGPSEG</sequence>
<feature type="compositionally biased region" description="Pro residues" evidence="1">
    <location>
        <begin position="134"/>
        <end position="151"/>
    </location>
</feature>
<gene>
    <name evidence="3" type="ORF">HDA43_003563</name>
</gene>
<dbReference type="Gene3D" id="3.40.960.10">
    <property type="entry name" value="VSR Endonuclease"/>
    <property type="match status" value="1"/>
</dbReference>
<keyword evidence="4" id="KW-1185">Reference proteome</keyword>
<dbReference type="InterPro" id="IPR011335">
    <property type="entry name" value="Restrct_endonuc-II-like"/>
</dbReference>
<dbReference type="InterPro" id="IPR007569">
    <property type="entry name" value="DUF559"/>
</dbReference>
<dbReference type="Proteomes" id="UP000576393">
    <property type="component" value="Unassembled WGS sequence"/>
</dbReference>
<evidence type="ECO:0000313" key="3">
    <source>
        <dbReference type="EMBL" id="NYF41404.1"/>
    </source>
</evidence>
<evidence type="ECO:0000313" key="4">
    <source>
        <dbReference type="Proteomes" id="UP000576393"/>
    </source>
</evidence>
<comment type="caution">
    <text evidence="3">The sequence shown here is derived from an EMBL/GenBank/DDBJ whole genome shotgun (WGS) entry which is preliminary data.</text>
</comment>
<organism evidence="3 4">
    <name type="scientific">Streptosporangium sandarakinum</name>
    <dbReference type="NCBI Taxonomy" id="1260955"/>
    <lineage>
        <taxon>Bacteria</taxon>
        <taxon>Bacillati</taxon>
        <taxon>Actinomycetota</taxon>
        <taxon>Actinomycetes</taxon>
        <taxon>Streptosporangiales</taxon>
        <taxon>Streptosporangiaceae</taxon>
        <taxon>Streptosporangium</taxon>
    </lineage>
</organism>
<dbReference type="SUPFAM" id="SSF52980">
    <property type="entry name" value="Restriction endonuclease-like"/>
    <property type="match status" value="1"/>
</dbReference>
<dbReference type="GO" id="GO:0004519">
    <property type="term" value="F:endonuclease activity"/>
    <property type="evidence" value="ECO:0007669"/>
    <property type="project" value="UniProtKB-KW"/>
</dbReference>
<reference evidence="3 4" key="1">
    <citation type="submission" date="2020-07" db="EMBL/GenBank/DDBJ databases">
        <title>Sequencing the genomes of 1000 actinobacteria strains.</title>
        <authorList>
            <person name="Klenk H.-P."/>
        </authorList>
    </citation>
    <scope>NUCLEOTIDE SEQUENCE [LARGE SCALE GENOMIC DNA]</scope>
    <source>
        <strain evidence="3 4">DSM 45763</strain>
    </source>
</reference>
<accession>A0A852V2E4</accession>
<dbReference type="AlphaFoldDB" id="A0A852V2E4"/>